<reference evidence="1 2" key="1">
    <citation type="journal article" date="2018" name="Front. Plant Sci.">
        <title>Red Clover (Trifolium pratense) and Zigzag Clover (T. medium) - A Picture of Genomic Similarities and Differences.</title>
        <authorList>
            <person name="Dluhosova J."/>
            <person name="Istvanek J."/>
            <person name="Nedelnik J."/>
            <person name="Repkova J."/>
        </authorList>
    </citation>
    <scope>NUCLEOTIDE SEQUENCE [LARGE SCALE GENOMIC DNA]</scope>
    <source>
        <strain evidence="2">cv. 10/8</strain>
        <tissue evidence="1">Leaf</tissue>
    </source>
</reference>
<evidence type="ECO:0000313" key="2">
    <source>
        <dbReference type="Proteomes" id="UP000265520"/>
    </source>
</evidence>
<keyword evidence="2" id="KW-1185">Reference proteome</keyword>
<comment type="caution">
    <text evidence="1">The sequence shown here is derived from an EMBL/GenBank/DDBJ whole genome shotgun (WGS) entry which is preliminary data.</text>
</comment>
<dbReference type="EMBL" id="LXQA010334066">
    <property type="protein sequence ID" value="MCI44694.1"/>
    <property type="molecule type" value="Genomic_DNA"/>
</dbReference>
<dbReference type="Proteomes" id="UP000265520">
    <property type="component" value="Unassembled WGS sequence"/>
</dbReference>
<sequence length="75" mass="8479">MRVAQHKLTRCTNTRRKTEEQGYTARCAEPGARCANTRRLNCPCTNALRVAPVQAARCAKDRKLNRPHSLNCALR</sequence>
<name>A0A392S924_9FABA</name>
<organism evidence="1 2">
    <name type="scientific">Trifolium medium</name>
    <dbReference type="NCBI Taxonomy" id="97028"/>
    <lineage>
        <taxon>Eukaryota</taxon>
        <taxon>Viridiplantae</taxon>
        <taxon>Streptophyta</taxon>
        <taxon>Embryophyta</taxon>
        <taxon>Tracheophyta</taxon>
        <taxon>Spermatophyta</taxon>
        <taxon>Magnoliopsida</taxon>
        <taxon>eudicotyledons</taxon>
        <taxon>Gunneridae</taxon>
        <taxon>Pentapetalae</taxon>
        <taxon>rosids</taxon>
        <taxon>fabids</taxon>
        <taxon>Fabales</taxon>
        <taxon>Fabaceae</taxon>
        <taxon>Papilionoideae</taxon>
        <taxon>50 kb inversion clade</taxon>
        <taxon>NPAAA clade</taxon>
        <taxon>Hologalegina</taxon>
        <taxon>IRL clade</taxon>
        <taxon>Trifolieae</taxon>
        <taxon>Trifolium</taxon>
    </lineage>
</organism>
<evidence type="ECO:0000313" key="1">
    <source>
        <dbReference type="EMBL" id="MCI44694.1"/>
    </source>
</evidence>
<protein>
    <submittedName>
        <fullName evidence="1">Uncharacterized protein</fullName>
    </submittedName>
</protein>
<proteinExistence type="predicted"/>
<dbReference type="AlphaFoldDB" id="A0A392S924"/>
<accession>A0A392S924</accession>
<feature type="non-terminal residue" evidence="1">
    <location>
        <position position="75"/>
    </location>
</feature>